<dbReference type="PANTHER" id="PTHR12001">
    <property type="entry name" value="GERANYLGERANYL PYROPHOSPHATE SYNTHASE"/>
    <property type="match status" value="1"/>
</dbReference>
<dbReference type="InterPro" id="IPR000092">
    <property type="entry name" value="Polyprenyl_synt"/>
</dbReference>
<dbReference type="OMA" id="YMILKAE"/>
<dbReference type="Proteomes" id="UP000014680">
    <property type="component" value="Unassembled WGS sequence"/>
</dbReference>
<dbReference type="SUPFAM" id="SSF48576">
    <property type="entry name" value="Terpenoid synthases"/>
    <property type="match status" value="1"/>
</dbReference>
<dbReference type="Pfam" id="PF00348">
    <property type="entry name" value="polyprenyl_synt"/>
    <property type="match status" value="1"/>
</dbReference>
<evidence type="ECO:0000256" key="6">
    <source>
        <dbReference type="RuleBase" id="RU004466"/>
    </source>
</evidence>
<sequence>MENLISQIDSTLLDILHEERVRDVHHSSQNFVYEVIEKFVLGKGKRLRPLSILAFYKAAGGRMEQDNKYPKHILRIAACMELVHDATLAFDDFMDEDEYRRNSKTIVKTFFDDFKTSNKTSQTATFLFETDCANYATSLAILAGNILYSIALRVCQEVSSDVLVKVMDLFIGLNYGQIIDLNNITTLEDYNLNILFKTAIFFKTIASIGLTLAGRGNESIELGNVWGEHFGLAFQMRDDLLDIDAHDKQRSVGSDLREGRKTIIVWTALEDGILESSDKTFVKEMIKLQSKALNDEVKFARLINILQGTPAMKVKERILEHHKLATEALQKLDLEQEMYEFIQKMTDLVLN</sequence>
<dbReference type="AlphaFoldDB" id="A0A0A1UBN0"/>
<dbReference type="GO" id="GO:0046872">
    <property type="term" value="F:metal ion binding"/>
    <property type="evidence" value="ECO:0007669"/>
    <property type="project" value="UniProtKB-KW"/>
</dbReference>
<evidence type="ECO:0000256" key="4">
    <source>
        <dbReference type="ARBA" id="ARBA00022723"/>
    </source>
</evidence>
<organism evidence="7 8">
    <name type="scientific">Entamoeba invadens IP1</name>
    <dbReference type="NCBI Taxonomy" id="370355"/>
    <lineage>
        <taxon>Eukaryota</taxon>
        <taxon>Amoebozoa</taxon>
        <taxon>Evosea</taxon>
        <taxon>Archamoebae</taxon>
        <taxon>Mastigamoebida</taxon>
        <taxon>Entamoebidae</taxon>
        <taxon>Entamoeba</taxon>
    </lineage>
</organism>
<keyword evidence="5" id="KW-0460">Magnesium</keyword>
<reference evidence="7 8" key="1">
    <citation type="submission" date="2012-10" db="EMBL/GenBank/DDBJ databases">
        <authorList>
            <person name="Zafar N."/>
            <person name="Inman J."/>
            <person name="Hall N."/>
            <person name="Lorenzi H."/>
            <person name="Caler E."/>
        </authorList>
    </citation>
    <scope>NUCLEOTIDE SEQUENCE [LARGE SCALE GENOMIC DNA]</scope>
    <source>
        <strain evidence="7 8">IP1</strain>
    </source>
</reference>
<keyword evidence="4" id="KW-0479">Metal-binding</keyword>
<dbReference type="Gene3D" id="1.10.600.10">
    <property type="entry name" value="Farnesyl Diphosphate Synthase"/>
    <property type="match status" value="1"/>
</dbReference>
<dbReference type="EC" id="2.5.1.29" evidence="7"/>
<dbReference type="RefSeq" id="XP_004257853.1">
    <property type="nucleotide sequence ID" value="XM_004257805.1"/>
</dbReference>
<dbReference type="PANTHER" id="PTHR12001:SF85">
    <property type="entry name" value="SHORT CHAIN ISOPRENYL DIPHOSPHATE SYNTHASE"/>
    <property type="match status" value="1"/>
</dbReference>
<gene>
    <name evidence="7" type="ORF">EIN_268280</name>
</gene>
<comment type="cofactor">
    <cofactor evidence="1">
        <name>Mg(2+)</name>
        <dbReference type="ChEBI" id="CHEBI:18420"/>
    </cofactor>
</comment>
<keyword evidence="3 6" id="KW-0808">Transferase</keyword>
<evidence type="ECO:0000313" key="8">
    <source>
        <dbReference type="Proteomes" id="UP000014680"/>
    </source>
</evidence>
<dbReference type="GO" id="GO:0004311">
    <property type="term" value="F:geranylgeranyl diphosphate synthase activity"/>
    <property type="evidence" value="ECO:0007669"/>
    <property type="project" value="UniProtKB-EC"/>
</dbReference>
<protein>
    <submittedName>
        <fullName evidence="7">Geranyl geranyl pyrophosphate synthase, putative</fullName>
        <ecNumber evidence="7">2.5.1.29</ecNumber>
    </submittedName>
</protein>
<dbReference type="GeneID" id="14890029"/>
<keyword evidence="8" id="KW-1185">Reference proteome</keyword>
<dbReference type="PROSITE" id="PS00444">
    <property type="entry name" value="POLYPRENYL_SYNTHASE_2"/>
    <property type="match status" value="1"/>
</dbReference>
<evidence type="ECO:0000256" key="5">
    <source>
        <dbReference type="ARBA" id="ARBA00022842"/>
    </source>
</evidence>
<evidence type="ECO:0000313" key="7">
    <source>
        <dbReference type="EMBL" id="ELP91082.1"/>
    </source>
</evidence>
<dbReference type="GO" id="GO:0008299">
    <property type="term" value="P:isoprenoid biosynthetic process"/>
    <property type="evidence" value="ECO:0007669"/>
    <property type="project" value="InterPro"/>
</dbReference>
<dbReference type="InterPro" id="IPR008949">
    <property type="entry name" value="Isoprenoid_synthase_dom_sf"/>
</dbReference>
<comment type="similarity">
    <text evidence="2 6">Belongs to the FPP/GGPP synthase family.</text>
</comment>
<evidence type="ECO:0000256" key="3">
    <source>
        <dbReference type="ARBA" id="ARBA00022679"/>
    </source>
</evidence>
<dbReference type="EMBL" id="KB206479">
    <property type="protein sequence ID" value="ELP91082.1"/>
    <property type="molecule type" value="Genomic_DNA"/>
</dbReference>
<dbReference type="OrthoDB" id="29584at2759"/>
<name>A0A0A1UBN0_ENTIV</name>
<proteinExistence type="inferred from homology"/>
<evidence type="ECO:0000256" key="1">
    <source>
        <dbReference type="ARBA" id="ARBA00001946"/>
    </source>
</evidence>
<accession>A0A0A1UBN0</accession>
<dbReference type="VEuPathDB" id="AmoebaDB:EIN_268280"/>
<dbReference type="InterPro" id="IPR033749">
    <property type="entry name" value="Polyprenyl_synt_CS"/>
</dbReference>
<dbReference type="KEGG" id="eiv:EIN_268280"/>
<evidence type="ECO:0000256" key="2">
    <source>
        <dbReference type="ARBA" id="ARBA00006706"/>
    </source>
</evidence>